<keyword evidence="3" id="KW-0949">S-adenosyl-L-methionine</keyword>
<evidence type="ECO:0000256" key="3">
    <source>
        <dbReference type="ARBA" id="ARBA00022691"/>
    </source>
</evidence>
<evidence type="ECO:0000256" key="2">
    <source>
        <dbReference type="ARBA" id="ARBA00022485"/>
    </source>
</evidence>
<dbReference type="InterPro" id="IPR013785">
    <property type="entry name" value="Aldolase_TIM"/>
</dbReference>
<keyword evidence="6" id="KW-0411">Iron-sulfur</keyword>
<evidence type="ECO:0000256" key="6">
    <source>
        <dbReference type="ARBA" id="ARBA00023014"/>
    </source>
</evidence>
<proteinExistence type="predicted"/>
<name>A0A5E4LY86_9ARCH</name>
<accession>A0A5E4LY86</accession>
<comment type="caution">
    <text evidence="8">The sequence shown here is derived from an EMBL/GenBank/DDBJ whole genome shotgun (WGS) entry which is preliminary data.</text>
</comment>
<dbReference type="Gene3D" id="3.20.20.70">
    <property type="entry name" value="Aldolase class I"/>
    <property type="match status" value="1"/>
</dbReference>
<sequence>MSANMVYKFATPYDPKATVLYVNIVPRYFCTNSCRFCSRKDAIQGRPNIYEKKAGTNLWLPKAPMFEDVVRELEVRRTVETTEIAFVGLGEPLLQFELVRNIITRIGTDGFHGKVRIDTNGLVKCWRKNDPAQELQKAGLDEIRISVNAVGSDEYTSISRPKQRDAFEKLCEFVRDCIKNGIDTYLSFVVGFDDGEVKTRTAEEYQKFARILGVQEKNVIIRQYVPPLEQNLRS</sequence>
<dbReference type="SFLD" id="SFLDS00029">
    <property type="entry name" value="Radical_SAM"/>
    <property type="match status" value="1"/>
</dbReference>
<dbReference type="SUPFAM" id="SSF102114">
    <property type="entry name" value="Radical SAM enzymes"/>
    <property type="match status" value="1"/>
</dbReference>
<evidence type="ECO:0000313" key="8">
    <source>
        <dbReference type="EMBL" id="VVC04766.1"/>
    </source>
</evidence>
<evidence type="ECO:0000313" key="9">
    <source>
        <dbReference type="Proteomes" id="UP000789941"/>
    </source>
</evidence>
<dbReference type="AlphaFoldDB" id="A0A5E4LY86"/>
<reference evidence="8 9" key="1">
    <citation type="submission" date="2019-08" db="EMBL/GenBank/DDBJ databases">
        <authorList>
            <person name="Vazquez-Campos X."/>
        </authorList>
    </citation>
    <scope>NUCLEOTIDE SEQUENCE [LARGE SCALE GENOMIC DNA]</scope>
    <source>
        <strain evidence="8">LFW-283_2</strain>
    </source>
</reference>
<dbReference type="Pfam" id="PF04055">
    <property type="entry name" value="Radical_SAM"/>
    <property type="match status" value="1"/>
</dbReference>
<dbReference type="CDD" id="cd01335">
    <property type="entry name" value="Radical_SAM"/>
    <property type="match status" value="1"/>
</dbReference>
<dbReference type="EMBL" id="CABMJJ010000011">
    <property type="protein sequence ID" value="VVC04766.1"/>
    <property type="molecule type" value="Genomic_DNA"/>
</dbReference>
<comment type="cofactor">
    <cofactor evidence="1">
        <name>[4Fe-4S] cluster</name>
        <dbReference type="ChEBI" id="CHEBI:49883"/>
    </cofactor>
</comment>
<feature type="domain" description="Radical SAM core" evidence="7">
    <location>
        <begin position="14"/>
        <end position="234"/>
    </location>
</feature>
<organism evidence="8 9">
    <name type="scientific">Candidatus Bilamarchaeum dharawalense</name>
    <dbReference type="NCBI Taxonomy" id="2885759"/>
    <lineage>
        <taxon>Archaea</taxon>
        <taxon>Candidatus Micrarchaeota</taxon>
        <taxon>Candidatus Micrarchaeia</taxon>
        <taxon>Candidatus Anstonellales</taxon>
        <taxon>Candidatus Bilamarchaeaceae</taxon>
        <taxon>Candidatus Bilamarchaeum</taxon>
    </lineage>
</organism>
<evidence type="ECO:0000259" key="7">
    <source>
        <dbReference type="PROSITE" id="PS51918"/>
    </source>
</evidence>
<dbReference type="GO" id="GO:0046872">
    <property type="term" value="F:metal ion binding"/>
    <property type="evidence" value="ECO:0007669"/>
    <property type="project" value="UniProtKB-KW"/>
</dbReference>
<dbReference type="InterPro" id="IPR007197">
    <property type="entry name" value="rSAM"/>
</dbReference>
<dbReference type="PANTHER" id="PTHR43787:SF3">
    <property type="entry name" value="ARYLSULFATASE REGULATORY PROTEIN"/>
    <property type="match status" value="1"/>
</dbReference>
<keyword evidence="2" id="KW-0004">4Fe-4S</keyword>
<protein>
    <submittedName>
        <fullName evidence="8">Radical SAM superfamily protein</fullName>
    </submittedName>
</protein>
<evidence type="ECO:0000256" key="4">
    <source>
        <dbReference type="ARBA" id="ARBA00022723"/>
    </source>
</evidence>
<dbReference type="Proteomes" id="UP000789941">
    <property type="component" value="Unassembled WGS sequence"/>
</dbReference>
<dbReference type="GO" id="GO:0051539">
    <property type="term" value="F:4 iron, 4 sulfur cluster binding"/>
    <property type="evidence" value="ECO:0007669"/>
    <property type="project" value="UniProtKB-KW"/>
</dbReference>
<dbReference type="PROSITE" id="PS51918">
    <property type="entry name" value="RADICAL_SAM"/>
    <property type="match status" value="1"/>
</dbReference>
<evidence type="ECO:0000256" key="5">
    <source>
        <dbReference type="ARBA" id="ARBA00023004"/>
    </source>
</evidence>
<dbReference type="GO" id="GO:0003824">
    <property type="term" value="F:catalytic activity"/>
    <property type="evidence" value="ECO:0007669"/>
    <property type="project" value="InterPro"/>
</dbReference>
<dbReference type="PANTHER" id="PTHR43787">
    <property type="entry name" value="FEMO COFACTOR BIOSYNTHESIS PROTEIN NIFB-RELATED"/>
    <property type="match status" value="1"/>
</dbReference>
<evidence type="ECO:0000256" key="1">
    <source>
        <dbReference type="ARBA" id="ARBA00001966"/>
    </source>
</evidence>
<gene>
    <name evidence="8" type="ORF">LFW2832_01102</name>
</gene>
<keyword evidence="4" id="KW-0479">Metal-binding</keyword>
<keyword evidence="5" id="KW-0408">Iron</keyword>
<dbReference type="InterPro" id="IPR058240">
    <property type="entry name" value="rSAM_sf"/>
</dbReference>